<dbReference type="CDD" id="cd02440">
    <property type="entry name" value="AdoMet_MTases"/>
    <property type="match status" value="1"/>
</dbReference>
<keyword evidence="2" id="KW-0489">Methyltransferase</keyword>
<feature type="domain" description="Methyltransferase type 11" evidence="1">
    <location>
        <begin position="43"/>
        <end position="139"/>
    </location>
</feature>
<dbReference type="SUPFAM" id="SSF53335">
    <property type="entry name" value="S-adenosyl-L-methionine-dependent methyltransferases"/>
    <property type="match status" value="1"/>
</dbReference>
<dbReference type="InterPro" id="IPR013216">
    <property type="entry name" value="Methyltransf_11"/>
</dbReference>
<proteinExistence type="predicted"/>
<sequence length="204" mass="22150">MSDQHYWESKARIYDRITAPLARPMKSAAILAADAVRGENRVLEVAAGTGLFTTAIAGAAREVVATDYATAMVAILAKRVQEAGFQNVRCEQADIKALHFDRASFDCVVAANVLHLMPDLAATLAALRRVLRPDGKLVVPTFCHDETRLATVLSRLLSLTGFPIKHRFSTRSLCNALEAAGVRVTRFKTLPGLIPVGYVEGVFD</sequence>
<dbReference type="KEGG" id="apac:S7S_14255"/>
<dbReference type="HOGENOM" id="CLU_037990_15_1_6"/>
<dbReference type="PANTHER" id="PTHR43591:SF99">
    <property type="entry name" value="OS06G0646000 PROTEIN"/>
    <property type="match status" value="1"/>
</dbReference>
<dbReference type="Gene3D" id="3.40.50.150">
    <property type="entry name" value="Vaccinia Virus protein VP39"/>
    <property type="match status" value="1"/>
</dbReference>
<dbReference type="RefSeq" id="WP_008733934.1">
    <property type="nucleotide sequence ID" value="NZ_CP004387.1"/>
</dbReference>
<evidence type="ECO:0000313" key="2">
    <source>
        <dbReference type="EMBL" id="AJD49263.1"/>
    </source>
</evidence>
<name>A0A0B4XS33_9GAMM</name>
<dbReference type="EMBL" id="CP004387">
    <property type="protein sequence ID" value="AJD49263.1"/>
    <property type="molecule type" value="Genomic_DNA"/>
</dbReference>
<dbReference type="STRING" id="391936.S7S_14255"/>
<evidence type="ECO:0000259" key="1">
    <source>
        <dbReference type="Pfam" id="PF08241"/>
    </source>
</evidence>
<dbReference type="Pfam" id="PF08241">
    <property type="entry name" value="Methyltransf_11"/>
    <property type="match status" value="1"/>
</dbReference>
<dbReference type="AlphaFoldDB" id="A0A0B4XS33"/>
<dbReference type="InterPro" id="IPR029063">
    <property type="entry name" value="SAM-dependent_MTases_sf"/>
</dbReference>
<dbReference type="PANTHER" id="PTHR43591">
    <property type="entry name" value="METHYLTRANSFERASE"/>
    <property type="match status" value="1"/>
</dbReference>
<dbReference type="GO" id="GO:0008757">
    <property type="term" value="F:S-adenosylmethionine-dependent methyltransferase activity"/>
    <property type="evidence" value="ECO:0007669"/>
    <property type="project" value="InterPro"/>
</dbReference>
<reference evidence="2 3" key="1">
    <citation type="journal article" date="2012" name="J. Bacteriol.">
        <title>Genome sequence of an alkane-degrading bacterium, Alcanivorax pacificus type strain W11-5, isolated from deep sea sediment.</title>
        <authorList>
            <person name="Lai Q."/>
            <person name="Shao Z."/>
        </authorList>
    </citation>
    <scope>NUCLEOTIDE SEQUENCE [LARGE SCALE GENOMIC DNA]</scope>
    <source>
        <strain evidence="2 3">W11-5</strain>
    </source>
</reference>
<dbReference type="GO" id="GO:0032259">
    <property type="term" value="P:methylation"/>
    <property type="evidence" value="ECO:0007669"/>
    <property type="project" value="UniProtKB-KW"/>
</dbReference>
<gene>
    <name evidence="2" type="ORF">S7S_14255</name>
</gene>
<keyword evidence="3" id="KW-1185">Reference proteome</keyword>
<accession>A0A0B4XS33</accession>
<dbReference type="OrthoDB" id="323463at2"/>
<evidence type="ECO:0000313" key="3">
    <source>
        <dbReference type="Proteomes" id="UP000006764"/>
    </source>
</evidence>
<dbReference type="Proteomes" id="UP000006764">
    <property type="component" value="Chromosome"/>
</dbReference>
<organism evidence="2 3">
    <name type="scientific">Isoalcanivorax pacificus W11-5</name>
    <dbReference type="NCBI Taxonomy" id="391936"/>
    <lineage>
        <taxon>Bacteria</taxon>
        <taxon>Pseudomonadati</taxon>
        <taxon>Pseudomonadota</taxon>
        <taxon>Gammaproteobacteria</taxon>
        <taxon>Oceanospirillales</taxon>
        <taxon>Alcanivoracaceae</taxon>
        <taxon>Isoalcanivorax</taxon>
    </lineage>
</organism>
<protein>
    <submittedName>
        <fullName evidence="2">Type 11 methyltransferase</fullName>
    </submittedName>
</protein>
<keyword evidence="2" id="KW-0808">Transferase</keyword>